<dbReference type="Gene3D" id="1.20.1250.20">
    <property type="entry name" value="MFS general substrate transporter like domains"/>
    <property type="match status" value="2"/>
</dbReference>
<dbReference type="EMBL" id="FXZI01000002">
    <property type="protein sequence ID" value="SMX79026.1"/>
    <property type="molecule type" value="Genomic_DNA"/>
</dbReference>
<comment type="subcellular location">
    <subcellularLocation>
        <location evidence="1">Cell membrane</location>
        <topology evidence="1">Multi-pass membrane protein</topology>
    </subcellularLocation>
</comment>
<feature type="transmembrane region" description="Helical" evidence="5">
    <location>
        <begin position="80"/>
        <end position="97"/>
    </location>
</feature>
<dbReference type="SUPFAM" id="SSF103473">
    <property type="entry name" value="MFS general substrate transporter"/>
    <property type="match status" value="1"/>
</dbReference>
<evidence type="ECO:0000256" key="5">
    <source>
        <dbReference type="SAM" id="Phobius"/>
    </source>
</evidence>
<feature type="transmembrane region" description="Helical" evidence="5">
    <location>
        <begin position="49"/>
        <end position="68"/>
    </location>
</feature>
<evidence type="ECO:0000313" key="9">
    <source>
        <dbReference type="Proteomes" id="UP000218377"/>
    </source>
</evidence>
<dbReference type="Proteomes" id="UP000234300">
    <property type="component" value="Unassembled WGS sequence"/>
</dbReference>
<evidence type="ECO:0000256" key="2">
    <source>
        <dbReference type="ARBA" id="ARBA00022692"/>
    </source>
</evidence>
<dbReference type="GO" id="GO:0005886">
    <property type="term" value="C:plasma membrane"/>
    <property type="evidence" value="ECO:0007669"/>
    <property type="project" value="UniProtKB-SubCell"/>
</dbReference>
<proteinExistence type="predicted"/>
<dbReference type="PANTHER" id="PTHR42718">
    <property type="entry name" value="MAJOR FACILITATOR SUPERFAMILY MULTIDRUG TRANSPORTER MFSC"/>
    <property type="match status" value="1"/>
</dbReference>
<evidence type="ECO:0000256" key="3">
    <source>
        <dbReference type="ARBA" id="ARBA00022989"/>
    </source>
</evidence>
<reference evidence="8 10" key="2">
    <citation type="submission" date="2017-03" db="EMBL/GenBank/DDBJ databases">
        <authorList>
            <person name="Afonso C.L."/>
            <person name="Miller P.J."/>
            <person name="Scott M.A."/>
            <person name="Spackman E."/>
            <person name="Goraichik I."/>
            <person name="Dimitrov K.M."/>
            <person name="Suarez D.L."/>
            <person name="Swayne D.E."/>
        </authorList>
    </citation>
    <scope>NUCLEOTIDE SEQUENCE [LARGE SCALE GENOMIC DNA]</scope>
    <source>
        <strain evidence="8">8</strain>
        <strain evidence="10">8(6)</strain>
    </source>
</reference>
<protein>
    <submittedName>
        <fullName evidence="8">Major Facilitator Superfamily protein</fullName>
    </submittedName>
</protein>
<keyword evidence="2 5" id="KW-0812">Transmembrane</keyword>
<feature type="transmembrane region" description="Helical" evidence="5">
    <location>
        <begin position="401"/>
        <end position="423"/>
    </location>
</feature>
<dbReference type="InterPro" id="IPR011701">
    <property type="entry name" value="MFS"/>
</dbReference>
<evidence type="ECO:0000313" key="10">
    <source>
        <dbReference type="Proteomes" id="UP000234300"/>
    </source>
</evidence>
<gene>
    <name evidence="8" type="ORF">BAURA86_01017</name>
    <name evidence="7" type="ORF">CIK79_05790</name>
</gene>
<dbReference type="PANTHER" id="PTHR42718:SF35">
    <property type="entry name" value="BLL0718 PROTEIN"/>
    <property type="match status" value="1"/>
</dbReference>
<feature type="transmembrane region" description="Helical" evidence="5">
    <location>
        <begin position="167"/>
        <end position="187"/>
    </location>
</feature>
<feature type="transmembrane region" description="Helical" evidence="5">
    <location>
        <begin position="199"/>
        <end position="216"/>
    </location>
</feature>
<evidence type="ECO:0000313" key="8">
    <source>
        <dbReference type="EMBL" id="SMX79026.1"/>
    </source>
</evidence>
<dbReference type="PROSITE" id="PS50850">
    <property type="entry name" value="MFS"/>
    <property type="match status" value="1"/>
</dbReference>
<keyword evidence="3 5" id="KW-1133">Transmembrane helix</keyword>
<feature type="domain" description="Major facilitator superfamily (MFS) profile" evidence="6">
    <location>
        <begin position="14"/>
        <end position="463"/>
    </location>
</feature>
<feature type="transmembrane region" description="Helical" evidence="5">
    <location>
        <begin position="332"/>
        <end position="353"/>
    </location>
</feature>
<dbReference type="GO" id="GO:0022857">
    <property type="term" value="F:transmembrane transporter activity"/>
    <property type="evidence" value="ECO:0007669"/>
    <property type="project" value="InterPro"/>
</dbReference>
<dbReference type="InterPro" id="IPR036259">
    <property type="entry name" value="MFS_trans_sf"/>
</dbReference>
<feature type="transmembrane region" description="Helical" evidence="5">
    <location>
        <begin position="12"/>
        <end position="29"/>
    </location>
</feature>
<feature type="transmembrane region" description="Helical" evidence="5">
    <location>
        <begin position="435"/>
        <end position="457"/>
    </location>
</feature>
<dbReference type="Proteomes" id="UP000218377">
    <property type="component" value="Unassembled WGS sequence"/>
</dbReference>
<evidence type="ECO:0000259" key="6">
    <source>
        <dbReference type="PROSITE" id="PS50850"/>
    </source>
</evidence>
<dbReference type="RefSeq" id="WP_096157616.1">
    <property type="nucleotide sequence ID" value="NZ_FXZI01000002.1"/>
</dbReference>
<evidence type="ECO:0000313" key="7">
    <source>
        <dbReference type="EMBL" id="PCC17844.1"/>
    </source>
</evidence>
<evidence type="ECO:0000256" key="4">
    <source>
        <dbReference type="ARBA" id="ARBA00023136"/>
    </source>
</evidence>
<name>A0A2A3X0X9_BREAU</name>
<dbReference type="AlphaFoldDB" id="A0A2A3X0X9"/>
<dbReference type="InterPro" id="IPR020846">
    <property type="entry name" value="MFS_dom"/>
</dbReference>
<organism evidence="7 9">
    <name type="scientific">Brevibacterium aurantiacum</name>
    <dbReference type="NCBI Taxonomy" id="273384"/>
    <lineage>
        <taxon>Bacteria</taxon>
        <taxon>Bacillati</taxon>
        <taxon>Actinomycetota</taxon>
        <taxon>Actinomycetes</taxon>
        <taxon>Micrococcales</taxon>
        <taxon>Brevibacteriaceae</taxon>
        <taxon>Brevibacterium</taxon>
    </lineage>
</organism>
<feature type="transmembrane region" description="Helical" evidence="5">
    <location>
        <begin position="135"/>
        <end position="155"/>
    </location>
</feature>
<feature type="transmembrane region" description="Helical" evidence="5">
    <location>
        <begin position="109"/>
        <end position="128"/>
    </location>
</feature>
<feature type="transmembrane region" description="Helical" evidence="5">
    <location>
        <begin position="222"/>
        <end position="243"/>
    </location>
</feature>
<accession>A0A2H1IV11</accession>
<dbReference type="Pfam" id="PF07690">
    <property type="entry name" value="MFS_1"/>
    <property type="match status" value="1"/>
</dbReference>
<dbReference type="EMBL" id="NRGX01000001">
    <property type="protein sequence ID" value="PCC17844.1"/>
    <property type="molecule type" value="Genomic_DNA"/>
</dbReference>
<keyword evidence="4 5" id="KW-0472">Membrane</keyword>
<feature type="transmembrane region" description="Helical" evidence="5">
    <location>
        <begin position="359"/>
        <end position="380"/>
    </location>
</feature>
<feature type="transmembrane region" description="Helical" evidence="5">
    <location>
        <begin position="301"/>
        <end position="325"/>
    </location>
</feature>
<accession>A0A2A3X0X9</accession>
<evidence type="ECO:0000256" key="1">
    <source>
        <dbReference type="ARBA" id="ARBA00004651"/>
    </source>
</evidence>
<reference evidence="7 9" key="1">
    <citation type="journal article" date="2017" name="Elife">
        <title>Extensive horizontal gene transfer in cheese-associated bacteria.</title>
        <authorList>
            <person name="Bonham K.S."/>
            <person name="Wolfe B.E."/>
            <person name="Dutton R.J."/>
        </authorList>
    </citation>
    <scope>NUCLEOTIDE SEQUENCE [LARGE SCALE GENOMIC DNA]</scope>
    <source>
        <strain evidence="7 9">JB5</strain>
    </source>
</reference>
<feature type="transmembrane region" description="Helical" evidence="5">
    <location>
        <begin position="263"/>
        <end position="281"/>
    </location>
</feature>
<sequence>MADGDFLLRRPWVLVVVLTCVATSTAFMQTLVVPIQNHLPELLDAPRSATAWVLTIALLVAAVTTPISGRLGDILGMRRVMIALLAMMILGSLIAALSGELTWLLVGRALQGVSMGATAVGISMMSLVDNRKIRIAGISIISSSMGFGGAIGLPLAAWIAEIGDWKLLFWATAVLGTINLIAVLFVVPSTDRLRQRFDWPGALMLSAGLGGILVAVSQGPVWGWSSLATLGLGGTGIVVLFVWGLHELRTRDPLIDLRIMSKFPLLLVSLGSIALGFAFFVQEVSFLQILELPVRTEAGLGLSILWASMALVPCSLAMMAVAPLAATMTDRFGARVTAVLGSVISMVGYLISVVWHAEVWQLIIASVFALAGVAIGYAAIPTLVMAEVPYSMTGSAIGVNALMRSVGTSSGATVTGMVLAVQLESSAGFAAPSPGGFVVTFWLGFVAAALAAVLFWISGRRRPGVLL</sequence>